<feature type="transmembrane region" description="Helical" evidence="7">
    <location>
        <begin position="116"/>
        <end position="135"/>
    </location>
</feature>
<feature type="transmembrane region" description="Helical" evidence="7">
    <location>
        <begin position="12"/>
        <end position="28"/>
    </location>
</feature>
<dbReference type="Proteomes" id="UP001158049">
    <property type="component" value="Unassembled WGS sequence"/>
</dbReference>
<feature type="transmembrane region" description="Helical" evidence="7">
    <location>
        <begin position="230"/>
        <end position="248"/>
    </location>
</feature>
<dbReference type="CDD" id="cd06581">
    <property type="entry name" value="TM_PBP1_LivM_like"/>
    <property type="match status" value="1"/>
</dbReference>
<keyword evidence="9" id="KW-1185">Reference proteome</keyword>
<evidence type="ECO:0000256" key="6">
    <source>
        <dbReference type="SAM" id="MobiDB-lite"/>
    </source>
</evidence>
<protein>
    <submittedName>
        <fullName evidence="8">Branched-chain amino acid transport system permease protein</fullName>
    </submittedName>
</protein>
<keyword evidence="4 7" id="KW-1133">Transmembrane helix</keyword>
<organism evidence="8 9">
    <name type="scientific">Noviherbaspirillum suwonense</name>
    <dbReference type="NCBI Taxonomy" id="1224511"/>
    <lineage>
        <taxon>Bacteria</taxon>
        <taxon>Pseudomonadati</taxon>
        <taxon>Pseudomonadota</taxon>
        <taxon>Betaproteobacteria</taxon>
        <taxon>Burkholderiales</taxon>
        <taxon>Oxalobacteraceae</taxon>
        <taxon>Noviherbaspirillum</taxon>
    </lineage>
</organism>
<feature type="region of interest" description="Disordered" evidence="6">
    <location>
        <begin position="314"/>
        <end position="344"/>
    </location>
</feature>
<sequence length="344" mass="36860">MNSLRYKNIDRGGAIIAVAILAVLPLVFGGRYLVGVLTVAAIYGIWAVSWDFMSGLTGRENFGHSLFIGVGAYAAGFMNTVFGFGPWWSLPASMVVAVIFALIMGLPTLRLKGPYFALAMLSGAVIMQRLMLIFWEHTGGEEGIQGIEPLLSSPLHYYWFVLAILVAITVLLVALARSNWGLILKAIRGDEATCLAAGLNITFYKIASLIISAAFAGLGGALYAHYQQQVSPQLFAVVTSITIITMVYVGGMSSIYGAIGGALLLTLMTELLRDFGEWRLMVYSLVLIAILFFLPTGLVAPTWQKLRQRIAGSAGDRAPRPAARPAKDGLHAGDGKIAGNGETI</sequence>
<feature type="compositionally biased region" description="Basic and acidic residues" evidence="6">
    <location>
        <begin position="325"/>
        <end position="334"/>
    </location>
</feature>
<keyword evidence="2" id="KW-1003">Cell membrane</keyword>
<dbReference type="Pfam" id="PF02653">
    <property type="entry name" value="BPD_transp_2"/>
    <property type="match status" value="1"/>
</dbReference>
<feature type="transmembrane region" description="Helical" evidence="7">
    <location>
        <begin position="278"/>
        <end position="300"/>
    </location>
</feature>
<dbReference type="EMBL" id="FXUL01000025">
    <property type="protein sequence ID" value="SMP76856.1"/>
    <property type="molecule type" value="Genomic_DNA"/>
</dbReference>
<reference evidence="8 9" key="1">
    <citation type="submission" date="2017-05" db="EMBL/GenBank/DDBJ databases">
        <authorList>
            <person name="Varghese N."/>
            <person name="Submissions S."/>
        </authorList>
    </citation>
    <scope>NUCLEOTIDE SEQUENCE [LARGE SCALE GENOMIC DNA]</scope>
    <source>
        <strain evidence="8 9">DSM 26001</strain>
    </source>
</reference>
<feature type="transmembrane region" description="Helical" evidence="7">
    <location>
        <begin position="34"/>
        <end position="53"/>
    </location>
</feature>
<feature type="transmembrane region" description="Helical" evidence="7">
    <location>
        <begin position="197"/>
        <end position="224"/>
    </location>
</feature>
<evidence type="ECO:0000256" key="7">
    <source>
        <dbReference type="SAM" id="Phobius"/>
    </source>
</evidence>
<dbReference type="InterPro" id="IPR001851">
    <property type="entry name" value="ABC_transp_permease"/>
</dbReference>
<dbReference type="InterPro" id="IPR043428">
    <property type="entry name" value="LivM-like"/>
</dbReference>
<keyword evidence="3 7" id="KW-0812">Transmembrane</keyword>
<evidence type="ECO:0000313" key="8">
    <source>
        <dbReference type="EMBL" id="SMP76856.1"/>
    </source>
</evidence>
<feature type="transmembrane region" description="Helical" evidence="7">
    <location>
        <begin position="155"/>
        <end position="176"/>
    </location>
</feature>
<dbReference type="PANTHER" id="PTHR30482:SF20">
    <property type="entry name" value="HIGH-AFFINITY BRANCHED-CHAIN AMINO ACID TRANSPORT SYSTEM PERMEASE PROTEIN LIVM"/>
    <property type="match status" value="1"/>
</dbReference>
<dbReference type="RefSeq" id="WP_283444836.1">
    <property type="nucleotide sequence ID" value="NZ_FXUL01000025.1"/>
</dbReference>
<evidence type="ECO:0000256" key="1">
    <source>
        <dbReference type="ARBA" id="ARBA00004651"/>
    </source>
</evidence>
<evidence type="ECO:0000313" key="9">
    <source>
        <dbReference type="Proteomes" id="UP001158049"/>
    </source>
</evidence>
<evidence type="ECO:0000256" key="5">
    <source>
        <dbReference type="ARBA" id="ARBA00023136"/>
    </source>
</evidence>
<accession>A0ABY1QP65</accession>
<comment type="caution">
    <text evidence="8">The sequence shown here is derived from an EMBL/GenBank/DDBJ whole genome shotgun (WGS) entry which is preliminary data.</text>
</comment>
<feature type="transmembrane region" description="Helical" evidence="7">
    <location>
        <begin position="65"/>
        <end position="84"/>
    </location>
</feature>
<feature type="transmembrane region" description="Helical" evidence="7">
    <location>
        <begin position="90"/>
        <end position="109"/>
    </location>
</feature>
<proteinExistence type="predicted"/>
<gene>
    <name evidence="8" type="ORF">SAMN06295970_12534</name>
</gene>
<evidence type="ECO:0000256" key="4">
    <source>
        <dbReference type="ARBA" id="ARBA00022989"/>
    </source>
</evidence>
<evidence type="ECO:0000256" key="3">
    <source>
        <dbReference type="ARBA" id="ARBA00022692"/>
    </source>
</evidence>
<evidence type="ECO:0000256" key="2">
    <source>
        <dbReference type="ARBA" id="ARBA00022475"/>
    </source>
</evidence>
<keyword evidence="5 7" id="KW-0472">Membrane</keyword>
<dbReference type="PANTHER" id="PTHR30482">
    <property type="entry name" value="HIGH-AFFINITY BRANCHED-CHAIN AMINO ACID TRANSPORT SYSTEM PERMEASE"/>
    <property type="match status" value="1"/>
</dbReference>
<comment type="subcellular location">
    <subcellularLocation>
        <location evidence="1">Cell membrane</location>
        <topology evidence="1">Multi-pass membrane protein</topology>
    </subcellularLocation>
</comment>
<name>A0ABY1QP65_9BURK</name>